<gene>
    <name evidence="3" type="ORF">SAMN04488036_10596</name>
</gene>
<organism evidence="3 4">
    <name type="scientific">Shimia haliotis</name>
    <dbReference type="NCBI Taxonomy" id="1280847"/>
    <lineage>
        <taxon>Bacteria</taxon>
        <taxon>Pseudomonadati</taxon>
        <taxon>Pseudomonadota</taxon>
        <taxon>Alphaproteobacteria</taxon>
        <taxon>Rhodobacterales</taxon>
        <taxon>Roseobacteraceae</taxon>
    </lineage>
</organism>
<dbReference type="PANTHER" id="PTHR47307:SF1">
    <property type="entry name" value="GLUTATHIONE-REGULATED POTASSIUM-EFFLUX SYSTEM ANCILLARY PROTEIN KEFG"/>
    <property type="match status" value="1"/>
</dbReference>
<dbReference type="OrthoDB" id="9798454at2"/>
<dbReference type="InterPro" id="IPR029039">
    <property type="entry name" value="Flavoprotein-like_sf"/>
</dbReference>
<evidence type="ECO:0000313" key="4">
    <source>
        <dbReference type="Proteomes" id="UP000198851"/>
    </source>
</evidence>
<dbReference type="STRING" id="1280847.SAMN04488036_10596"/>
<dbReference type="InterPro" id="IPR003680">
    <property type="entry name" value="Flavodoxin_fold"/>
</dbReference>
<feature type="domain" description="Flavodoxin-like fold" evidence="2">
    <location>
        <begin position="3"/>
        <end position="158"/>
    </location>
</feature>
<keyword evidence="1" id="KW-0560">Oxidoreductase</keyword>
<evidence type="ECO:0000313" key="3">
    <source>
        <dbReference type="EMBL" id="SFL11032.1"/>
    </source>
</evidence>
<dbReference type="EMBL" id="FOSZ01000005">
    <property type="protein sequence ID" value="SFL11032.1"/>
    <property type="molecule type" value="Genomic_DNA"/>
</dbReference>
<keyword evidence="4" id="KW-1185">Reference proteome</keyword>
<evidence type="ECO:0000256" key="1">
    <source>
        <dbReference type="ARBA" id="ARBA00023002"/>
    </source>
</evidence>
<dbReference type="Pfam" id="PF02525">
    <property type="entry name" value="Flavodoxin_2"/>
    <property type="match status" value="1"/>
</dbReference>
<protein>
    <submittedName>
        <fullName evidence="3">Kef-type potassium/proton antiporter accessory protein, CPA2 family</fullName>
    </submittedName>
</protein>
<dbReference type="Proteomes" id="UP000198851">
    <property type="component" value="Unassembled WGS sequence"/>
</dbReference>
<dbReference type="InterPro" id="IPR046980">
    <property type="entry name" value="KefG/KefF"/>
</dbReference>
<dbReference type="GO" id="GO:0003955">
    <property type="term" value="F:NAD(P)H dehydrogenase (quinone) activity"/>
    <property type="evidence" value="ECO:0007669"/>
    <property type="project" value="TreeGrafter"/>
</dbReference>
<dbReference type="PANTHER" id="PTHR47307">
    <property type="entry name" value="GLUTATHIONE-REGULATED POTASSIUM-EFFLUX SYSTEM ANCILLARY PROTEIN KEFG"/>
    <property type="match status" value="1"/>
</dbReference>
<dbReference type="GO" id="GO:0010181">
    <property type="term" value="F:FMN binding"/>
    <property type="evidence" value="ECO:0007669"/>
    <property type="project" value="TreeGrafter"/>
</dbReference>
<name>A0A1I4EZ76_9RHOB</name>
<dbReference type="RefSeq" id="WP_093324595.1">
    <property type="nucleotide sequence ID" value="NZ_FOSZ01000005.1"/>
</dbReference>
<proteinExistence type="predicted"/>
<dbReference type="AlphaFoldDB" id="A0A1I4EZ76"/>
<sequence>MAKIIHYYAHPGHRYSHANKAMWDASRAVKGIEHVDLYAEYPRHNVNIDREQQRLLDHDVIVLQFPIFWYSSPSLLKEWIDLTLEHGFAYGKDGDKLAGKWLMLAVTAAGPEDAYSEGGYQHFPLRTFLTPFEQTARLSKMRFAAPFVFHDALKADPKPHAAGFVTLLEGLRDGRIDLEKLETLDCLHNVGIASVLRQSELEA</sequence>
<dbReference type="SUPFAM" id="SSF52218">
    <property type="entry name" value="Flavoproteins"/>
    <property type="match status" value="1"/>
</dbReference>
<dbReference type="GO" id="GO:0009055">
    <property type="term" value="F:electron transfer activity"/>
    <property type="evidence" value="ECO:0007669"/>
    <property type="project" value="TreeGrafter"/>
</dbReference>
<dbReference type="Gene3D" id="3.40.50.360">
    <property type="match status" value="1"/>
</dbReference>
<reference evidence="4" key="1">
    <citation type="submission" date="2016-10" db="EMBL/GenBank/DDBJ databases">
        <authorList>
            <person name="Varghese N."/>
            <person name="Submissions S."/>
        </authorList>
    </citation>
    <scope>NUCLEOTIDE SEQUENCE [LARGE SCALE GENOMIC DNA]</scope>
    <source>
        <strain evidence="4">DSM 28453</strain>
    </source>
</reference>
<evidence type="ECO:0000259" key="2">
    <source>
        <dbReference type="Pfam" id="PF02525"/>
    </source>
</evidence>
<accession>A0A1I4EZ76</accession>